<dbReference type="AlphaFoldDB" id="A0A7J6YE55"/>
<dbReference type="InterPro" id="IPR012340">
    <property type="entry name" value="NA-bd_OB-fold"/>
</dbReference>
<keyword evidence="1" id="KW-0732">Signal</keyword>
<feature type="signal peptide" evidence="1">
    <location>
        <begin position="1"/>
        <end position="20"/>
    </location>
</feature>
<accession>A0A7J6YE55</accession>
<dbReference type="VEuPathDB" id="TriTrypDB:BCY84_20505"/>
<evidence type="ECO:0000313" key="3">
    <source>
        <dbReference type="Proteomes" id="UP000583944"/>
    </source>
</evidence>
<dbReference type="VEuPathDB" id="TriTrypDB:ECC02_002644"/>
<name>A0A7J6YE55_TRYCR</name>
<dbReference type="Gene3D" id="2.40.50.140">
    <property type="entry name" value="Nucleic acid-binding proteins"/>
    <property type="match status" value="2"/>
</dbReference>
<sequence length="624" mass="69109">MLPWRCSHLFFFFFLEKTERQTSFGGDIDGEVLYTYRHKNREHRIKHIYIFMDALSTGFCASAMKGVLPHGPGESWASLWPSPRVQVVDIQRYPKIVTEPFVVSRFYVAVSDTASLIWLVVPPGSEMEELIDTFQIEVGSCITLNEYSVVAAKNALNVVVPLSITYSGNELSLLGNPTVEETLFCLSTEALTKRRGAVKPNFSRAIESYMKISLIDFVDAKGHELEDYALDLRIIWKGKQRHLTASGSMGRFVFDCIGVDRNGDAVSISCTGQSGLYDIFSLGDCVCVTNACLTSRSEAEDTMRLQLNERSFVVLRGEEAVSNIPTHPCRMFGARSVTNLINYSNVGDIVHVEGVVTSVSSATLVNTRRGRVERSGISLQDPASSSLIDVTLWEEFSRSVRPNVGERWCFCGFVVGEFMRRLTLSSRYGSGAFQMKMTPQKSLLPVNRTEKIPFMSLENKDSLQVVLDLEEASETLPVLAKIQRVRVPLTYAACRGCGKQIRSKASSCAACGGSTLEERFFVRLELSDGICAVSAVGFAQIGETLFGMDLPTLMKQREESPGFEGNIARDVVGLPLLFWLLRSPDDSLLHVVKCQHIDMARCAATLLGALAQMMGPSFDASRTE</sequence>
<evidence type="ECO:0000313" key="2">
    <source>
        <dbReference type="EMBL" id="KAF5224388.1"/>
    </source>
</evidence>
<dbReference type="Proteomes" id="UP000583944">
    <property type="component" value="Unassembled WGS sequence"/>
</dbReference>
<proteinExistence type="predicted"/>
<gene>
    <name evidence="2" type="ORF">ECC02_002644</name>
</gene>
<feature type="chain" id="PRO_5029486516" evidence="1">
    <location>
        <begin position="21"/>
        <end position="624"/>
    </location>
</feature>
<dbReference type="SUPFAM" id="SSF50249">
    <property type="entry name" value="Nucleic acid-binding proteins"/>
    <property type="match status" value="1"/>
</dbReference>
<organism evidence="2 3">
    <name type="scientific">Trypanosoma cruzi</name>
    <dbReference type="NCBI Taxonomy" id="5693"/>
    <lineage>
        <taxon>Eukaryota</taxon>
        <taxon>Discoba</taxon>
        <taxon>Euglenozoa</taxon>
        <taxon>Kinetoplastea</taxon>
        <taxon>Metakinetoplastina</taxon>
        <taxon>Trypanosomatida</taxon>
        <taxon>Trypanosomatidae</taxon>
        <taxon>Trypanosoma</taxon>
        <taxon>Schizotrypanum</taxon>
    </lineage>
</organism>
<protein>
    <submittedName>
        <fullName evidence="2">Uncharacterized protein</fullName>
    </submittedName>
</protein>
<evidence type="ECO:0000256" key="1">
    <source>
        <dbReference type="SAM" id="SignalP"/>
    </source>
</evidence>
<reference evidence="2 3" key="1">
    <citation type="journal article" date="2019" name="Genome Biol. Evol.">
        <title>Nanopore Sequencing Significantly Improves Genome Assembly of the Protozoan Parasite Trypanosoma cruzi.</title>
        <authorList>
            <person name="Diaz-Viraque F."/>
            <person name="Pita S."/>
            <person name="Greif G."/>
            <person name="de Souza R.C.M."/>
            <person name="Iraola G."/>
            <person name="Robello C."/>
        </authorList>
    </citation>
    <scope>NUCLEOTIDE SEQUENCE [LARGE SCALE GENOMIC DNA]</scope>
    <source>
        <strain evidence="2 3">Berenice</strain>
    </source>
</reference>
<comment type="caution">
    <text evidence="2">The sequence shown here is derived from an EMBL/GenBank/DDBJ whole genome shotgun (WGS) entry which is preliminary data.</text>
</comment>
<dbReference type="EMBL" id="JABDHM010000013">
    <property type="protein sequence ID" value="KAF5224388.1"/>
    <property type="molecule type" value="Genomic_DNA"/>
</dbReference>